<sequence length="605" mass="68358">MLPQQVYCPVIYLDFLLNSVLGTKYVPPHLRKAQTEESERLLNLTRQMKGLLNRMSEQNMDSILQTAEELYRNQRRNDVTTTLTKLIIDGISLHSSLLDTFVVLHAALVASLHKIVGVDFTGHFIQTLVESYEKHYEAVNGRDAPEITAESAETKGKECLNLIVLLSELYNFQVLSCVLVYDIIRGLLEKLNEFDVELLLKIARNSGPQLRQDDPSALKDIVDIVHQKVAQTDNGALSSRTKFMIDTLTLLKNNKVKRSANPDGHTESVERMKKFLSGVSKKYHVLSHEPLRVTLQDLHSADKRGKWWIVGAAWAGDPLVEHARAQEEKSQPKVQTTTPGDALMKLARKQGMNTDVRRSIFVILMSSDDYVDACERLGQLNLNETQQREIIRVILHCLGNEKQYNPYYTLTVQHLCQISHSHKITLQYCLWDFLREMGEKDVGGAEIIKISHEDSYVAFDEKKISSSRRLNIARAYGWWLAKGSVTVAILKPVDFTMLQPHTREFLQNLFYQLFISSQVASPAVAVNAAAAKYLKDSRSQEALEAVFMKATRIPTLTHGILYLFKGVVRGENVSDNEVVSGTIRWAREVAQETLRAGLDLGGSID</sequence>
<name>A0A0C9VP48_SPHS4</name>
<keyword evidence="6" id="KW-1185">Reference proteome</keyword>
<reference evidence="5 6" key="1">
    <citation type="submission" date="2014-06" db="EMBL/GenBank/DDBJ databases">
        <title>Evolutionary Origins and Diversification of the Mycorrhizal Mutualists.</title>
        <authorList>
            <consortium name="DOE Joint Genome Institute"/>
            <consortium name="Mycorrhizal Genomics Consortium"/>
            <person name="Kohler A."/>
            <person name="Kuo A."/>
            <person name="Nagy L.G."/>
            <person name="Floudas D."/>
            <person name="Copeland A."/>
            <person name="Barry K.W."/>
            <person name="Cichocki N."/>
            <person name="Veneault-Fourrey C."/>
            <person name="LaButti K."/>
            <person name="Lindquist E.A."/>
            <person name="Lipzen A."/>
            <person name="Lundell T."/>
            <person name="Morin E."/>
            <person name="Murat C."/>
            <person name="Riley R."/>
            <person name="Ohm R."/>
            <person name="Sun H."/>
            <person name="Tunlid A."/>
            <person name="Henrissat B."/>
            <person name="Grigoriev I.V."/>
            <person name="Hibbett D.S."/>
            <person name="Martin F."/>
        </authorList>
    </citation>
    <scope>NUCLEOTIDE SEQUENCE [LARGE SCALE GENOMIC DNA]</scope>
    <source>
        <strain evidence="5 6">SS14</strain>
    </source>
</reference>
<dbReference type="Pfam" id="PF02847">
    <property type="entry name" value="MA3"/>
    <property type="match status" value="1"/>
</dbReference>
<accession>A0A0C9VP48</accession>
<dbReference type="PANTHER" id="PTHR18034:SF4">
    <property type="entry name" value="NUCLEOLAR MIF4G DOMAIN-CONTAINING PROTEIN 1"/>
    <property type="match status" value="1"/>
</dbReference>
<dbReference type="Gene3D" id="1.25.40.180">
    <property type="match status" value="1"/>
</dbReference>
<dbReference type="GO" id="GO:0042274">
    <property type="term" value="P:ribosomal small subunit biogenesis"/>
    <property type="evidence" value="ECO:0007669"/>
    <property type="project" value="TreeGrafter"/>
</dbReference>
<dbReference type="InterPro" id="IPR003890">
    <property type="entry name" value="MIF4G-like_typ-3"/>
</dbReference>
<dbReference type="GO" id="GO:0005730">
    <property type="term" value="C:nucleolus"/>
    <property type="evidence" value="ECO:0007669"/>
    <property type="project" value="UniProtKB-SubCell"/>
</dbReference>
<comment type="similarity">
    <text evidence="2">Belongs to the CWC22 family.</text>
</comment>
<evidence type="ECO:0000313" key="5">
    <source>
        <dbReference type="EMBL" id="KIJ39870.1"/>
    </source>
</evidence>
<evidence type="ECO:0000313" key="6">
    <source>
        <dbReference type="Proteomes" id="UP000054279"/>
    </source>
</evidence>
<dbReference type="OrthoDB" id="361797at2759"/>
<evidence type="ECO:0000256" key="2">
    <source>
        <dbReference type="ARBA" id="ARBA00006856"/>
    </source>
</evidence>
<dbReference type="SMART" id="SM00544">
    <property type="entry name" value="MA3"/>
    <property type="match status" value="1"/>
</dbReference>
<dbReference type="Pfam" id="PF02854">
    <property type="entry name" value="MIF4G"/>
    <property type="match status" value="1"/>
</dbReference>
<dbReference type="EMBL" id="KN837148">
    <property type="protein sequence ID" value="KIJ39870.1"/>
    <property type="molecule type" value="Genomic_DNA"/>
</dbReference>
<comment type="subcellular location">
    <subcellularLocation>
        <location evidence="1">Nucleus</location>
        <location evidence="1">Nucleolus</location>
    </subcellularLocation>
</comment>
<protein>
    <recommendedName>
        <fullName evidence="4">MI domain-containing protein</fullName>
    </recommendedName>
</protein>
<dbReference type="GO" id="GO:0003723">
    <property type="term" value="F:RNA binding"/>
    <property type="evidence" value="ECO:0007669"/>
    <property type="project" value="InterPro"/>
</dbReference>
<feature type="domain" description="MI" evidence="4">
    <location>
        <begin position="355"/>
        <end position="495"/>
    </location>
</feature>
<keyword evidence="3" id="KW-0539">Nucleus</keyword>
<dbReference type="HOGENOM" id="CLU_006786_4_0_1"/>
<dbReference type="InterPro" id="IPR050781">
    <property type="entry name" value="CWC22_splicing_factor"/>
</dbReference>
<proteinExistence type="inferred from homology"/>
<dbReference type="InterPro" id="IPR016024">
    <property type="entry name" value="ARM-type_fold"/>
</dbReference>
<dbReference type="PROSITE" id="PS51366">
    <property type="entry name" value="MI"/>
    <property type="match status" value="1"/>
</dbReference>
<gene>
    <name evidence="5" type="ORF">M422DRAFT_174507</name>
</gene>
<dbReference type="InterPro" id="IPR003891">
    <property type="entry name" value="Initiation_fac_eIF4g_MI"/>
</dbReference>
<evidence type="ECO:0000256" key="3">
    <source>
        <dbReference type="ARBA" id="ARBA00023242"/>
    </source>
</evidence>
<dbReference type="PANTHER" id="PTHR18034">
    <property type="entry name" value="CELL CYCLE CONTROL PROTEIN CWF22-RELATED"/>
    <property type="match status" value="1"/>
</dbReference>
<evidence type="ECO:0000259" key="4">
    <source>
        <dbReference type="PROSITE" id="PS51366"/>
    </source>
</evidence>
<organism evidence="5 6">
    <name type="scientific">Sphaerobolus stellatus (strain SS14)</name>
    <dbReference type="NCBI Taxonomy" id="990650"/>
    <lineage>
        <taxon>Eukaryota</taxon>
        <taxon>Fungi</taxon>
        <taxon>Dikarya</taxon>
        <taxon>Basidiomycota</taxon>
        <taxon>Agaricomycotina</taxon>
        <taxon>Agaricomycetes</taxon>
        <taxon>Phallomycetidae</taxon>
        <taxon>Geastrales</taxon>
        <taxon>Sphaerobolaceae</taxon>
        <taxon>Sphaerobolus</taxon>
    </lineage>
</organism>
<dbReference type="AlphaFoldDB" id="A0A0C9VP48"/>
<dbReference type="SMART" id="SM00543">
    <property type="entry name" value="MIF4G"/>
    <property type="match status" value="1"/>
</dbReference>
<dbReference type="SUPFAM" id="SSF48371">
    <property type="entry name" value="ARM repeat"/>
    <property type="match status" value="1"/>
</dbReference>
<evidence type="ECO:0000256" key="1">
    <source>
        <dbReference type="ARBA" id="ARBA00004604"/>
    </source>
</evidence>
<dbReference type="Proteomes" id="UP000054279">
    <property type="component" value="Unassembled WGS sequence"/>
</dbReference>